<sequence>MKFLSKMMSFFGYNVEELFQVGDYVFGVQKPSIVTKSKK</sequence>
<dbReference type="EMBL" id="AEDY01000035">
    <property type="protein sequence ID" value="EFO54612.1"/>
    <property type="molecule type" value="Genomic_DNA"/>
</dbReference>
<proteinExistence type="predicted"/>
<gene>
    <name evidence="1" type="ORF">SIN_0665</name>
</gene>
<protein>
    <submittedName>
        <fullName evidence="1">Uncharacterized protein</fullName>
    </submittedName>
</protein>
<name>A0ABN0B5R5_9STRE</name>
<reference evidence="1" key="1">
    <citation type="submission" date="2010-09" db="EMBL/GenBank/DDBJ databases">
        <authorList>
            <person name="Daugherty S.C."/>
            <person name="Kilian M."/>
            <person name="Tettelin H."/>
        </authorList>
    </citation>
    <scope>NUCLEOTIDE SEQUENCE [LARGE SCALE GENOMIC DNA]</scope>
    <source>
        <strain evidence="1">SK1302</strain>
    </source>
</reference>
<organism evidence="1">
    <name type="scientific">Streptococcus infantis SK1302</name>
    <dbReference type="NCBI Taxonomy" id="871237"/>
    <lineage>
        <taxon>Bacteria</taxon>
        <taxon>Bacillati</taxon>
        <taxon>Bacillota</taxon>
        <taxon>Bacilli</taxon>
        <taxon>Lactobacillales</taxon>
        <taxon>Streptococcaceae</taxon>
        <taxon>Streptococcus</taxon>
    </lineage>
</organism>
<accession>A0ABN0B5R5</accession>
<evidence type="ECO:0000313" key="1">
    <source>
        <dbReference type="EMBL" id="EFO54612.1"/>
    </source>
</evidence>
<comment type="caution">
    <text evidence="1">The sequence shown here is derived from an EMBL/GenBank/DDBJ whole genome shotgun (WGS) entry which is preliminary data.</text>
</comment>